<proteinExistence type="inferred from homology"/>
<dbReference type="GO" id="GO:0008168">
    <property type="term" value="F:methyltransferase activity"/>
    <property type="evidence" value="ECO:0007669"/>
    <property type="project" value="UniProtKB-KW"/>
</dbReference>
<dbReference type="InterPro" id="IPR029028">
    <property type="entry name" value="Alpha/beta_knot_MTases"/>
</dbReference>
<evidence type="ECO:0000256" key="7">
    <source>
        <dbReference type="ARBA" id="ARBA00022946"/>
    </source>
</evidence>
<accession>A0A0B0NR96</accession>
<dbReference type="SFLD" id="SFLDS00070">
    <property type="entry name" value="SPOUT_Methyltransferase"/>
    <property type="match status" value="1"/>
</dbReference>
<dbReference type="InterPro" id="IPR006843">
    <property type="entry name" value="PAP/fibrillin_dom"/>
</dbReference>
<dbReference type="InterPro" id="IPR003742">
    <property type="entry name" value="RlmH-like"/>
</dbReference>
<dbReference type="CDD" id="cd18081">
    <property type="entry name" value="RlmH-like"/>
    <property type="match status" value="1"/>
</dbReference>
<dbReference type="EMBL" id="KN401240">
    <property type="protein sequence ID" value="KHG14289.1"/>
    <property type="molecule type" value="Genomic_DNA"/>
</dbReference>
<keyword evidence="11" id="KW-1185">Reference proteome</keyword>
<dbReference type="AlphaFoldDB" id="A0A0B0NR96"/>
<evidence type="ECO:0000256" key="4">
    <source>
        <dbReference type="ARBA" id="ARBA00022640"/>
    </source>
</evidence>
<dbReference type="GO" id="GO:0032259">
    <property type="term" value="P:methylation"/>
    <property type="evidence" value="ECO:0007669"/>
    <property type="project" value="UniProtKB-KW"/>
</dbReference>
<organism evidence="10 11">
    <name type="scientific">Gossypium arboreum</name>
    <name type="common">Tree cotton</name>
    <name type="synonym">Gossypium nanking</name>
    <dbReference type="NCBI Taxonomy" id="29729"/>
    <lineage>
        <taxon>Eukaryota</taxon>
        <taxon>Viridiplantae</taxon>
        <taxon>Streptophyta</taxon>
        <taxon>Embryophyta</taxon>
        <taxon>Tracheophyta</taxon>
        <taxon>Spermatophyta</taxon>
        <taxon>Magnoliopsida</taxon>
        <taxon>eudicotyledons</taxon>
        <taxon>Gunneridae</taxon>
        <taxon>Pentapetalae</taxon>
        <taxon>rosids</taxon>
        <taxon>malvids</taxon>
        <taxon>Malvales</taxon>
        <taxon>Malvaceae</taxon>
        <taxon>Malvoideae</taxon>
        <taxon>Gossypium</taxon>
    </lineage>
</organism>
<dbReference type="Gene3D" id="3.40.1280.10">
    <property type="match status" value="1"/>
</dbReference>
<name>A0A0B0NR96_GOSAR</name>
<evidence type="ECO:0000313" key="10">
    <source>
        <dbReference type="EMBL" id="KHG14289.1"/>
    </source>
</evidence>
<keyword evidence="5" id="KW-0808">Transferase</keyword>
<dbReference type="GO" id="GO:0006364">
    <property type="term" value="P:rRNA processing"/>
    <property type="evidence" value="ECO:0007669"/>
    <property type="project" value="InterPro"/>
</dbReference>
<dbReference type="Pfam" id="PF04755">
    <property type="entry name" value="PAP_fibrillin"/>
    <property type="match status" value="1"/>
</dbReference>
<dbReference type="PANTHER" id="PTHR33603:SF1">
    <property type="entry name" value="RIBOSOMAL RNA LARGE SUBUNIT METHYLTRANSFERASE H"/>
    <property type="match status" value="1"/>
</dbReference>
<comment type="similarity">
    <text evidence="2">Belongs to the PAP/fibrillin family.</text>
</comment>
<comment type="similarity">
    <text evidence="8">Belongs to the RNA methyltransferase RlmH family.</text>
</comment>
<dbReference type="SUPFAM" id="SSF75217">
    <property type="entry name" value="alpha/beta knot"/>
    <property type="match status" value="1"/>
</dbReference>
<keyword evidence="4" id="KW-0934">Plastid</keyword>
<evidence type="ECO:0000256" key="1">
    <source>
        <dbReference type="ARBA" id="ARBA00004474"/>
    </source>
</evidence>
<keyword evidence="6" id="KW-0949">S-adenosyl-L-methionine</keyword>
<feature type="domain" description="Plastid lipid-associated protein/fibrillin conserved" evidence="9">
    <location>
        <begin position="58"/>
        <end position="219"/>
    </location>
</feature>
<evidence type="ECO:0000313" key="11">
    <source>
        <dbReference type="Proteomes" id="UP000032142"/>
    </source>
</evidence>
<dbReference type="Pfam" id="PF02590">
    <property type="entry name" value="SPOUT_MTase"/>
    <property type="match status" value="1"/>
</dbReference>
<protein>
    <submittedName>
        <fullName evidence="10">Putative plastid-lipid-associated 8, chloroplastic-like protein</fullName>
    </submittedName>
</protein>
<evidence type="ECO:0000256" key="8">
    <source>
        <dbReference type="ARBA" id="ARBA00038303"/>
    </source>
</evidence>
<evidence type="ECO:0000256" key="6">
    <source>
        <dbReference type="ARBA" id="ARBA00022691"/>
    </source>
</evidence>
<keyword evidence="7" id="KW-0809">Transit peptide</keyword>
<evidence type="ECO:0000256" key="5">
    <source>
        <dbReference type="ARBA" id="ARBA00022679"/>
    </source>
</evidence>
<evidence type="ECO:0000259" key="9">
    <source>
        <dbReference type="Pfam" id="PF04755"/>
    </source>
</evidence>
<reference evidence="11" key="1">
    <citation type="submission" date="2014-09" db="EMBL/GenBank/DDBJ databases">
        <authorList>
            <person name="Mudge J."/>
            <person name="Ramaraj T."/>
            <person name="Lindquist I.E."/>
            <person name="Bharti A.K."/>
            <person name="Sundararajan A."/>
            <person name="Cameron C.T."/>
            <person name="Woodward J.E."/>
            <person name="May G.D."/>
            <person name="Brubaker C."/>
            <person name="Broadhvest J."/>
            <person name="Wilkins T.A."/>
        </authorList>
    </citation>
    <scope>NUCLEOTIDE SEQUENCE</scope>
    <source>
        <strain evidence="11">cv. AKA8401</strain>
    </source>
</reference>
<dbReference type="InterPro" id="IPR029026">
    <property type="entry name" value="tRNA_m1G_MTases_N"/>
</dbReference>
<dbReference type="PANTHER" id="PTHR33603">
    <property type="entry name" value="METHYLTRANSFERASE"/>
    <property type="match status" value="1"/>
</dbReference>
<evidence type="ECO:0000256" key="2">
    <source>
        <dbReference type="ARBA" id="ARBA00005845"/>
    </source>
</evidence>
<dbReference type="HAMAP" id="MF_00658">
    <property type="entry name" value="23SrRNA_methyltr_H"/>
    <property type="match status" value="1"/>
</dbReference>
<sequence length="407" mass="44648">MAACSLTLSSSLPQPKPSFFGSKPSHLSLHSTSFALKSQCFRVSSSSVSISSRPVDDLVASLLSKVIQTDGGVSLTTKQHQEVAQVANELNKYCVDEPVKCPLIFGDWDVVYCSNPTSPGGGYRSALGRLFFKTKDMVQAVEAPDSVRNKVSFSVFGFLNGEVSLKGKLKVLDHQWIQVIFEPPELRVGAMDFRYGGESEVKLQITYIDEKIRLGKGSRVGISACGVSLQWTNPNSYSSGKGCKYAGQSVRALPIRILTVGKKRLPGVQLLVDEYIAKLKSYCHVDDVQIRSNPKNARNAMAQVDDEDIAVINLITSNDWVVILDERGLDLSSEHLAELLGDAGNTAASRLSFCIGGPYGHGQRVRKRANVSIKLSSMVLNHQIALVVLMEQIYRSWTILKGQKYHH</sequence>
<keyword evidence="3" id="KW-0489">Methyltransferase</keyword>
<dbReference type="GO" id="GO:0009536">
    <property type="term" value="C:plastid"/>
    <property type="evidence" value="ECO:0007669"/>
    <property type="project" value="UniProtKB-SubCell"/>
</dbReference>
<dbReference type="Proteomes" id="UP000032142">
    <property type="component" value="Unassembled WGS sequence"/>
</dbReference>
<evidence type="ECO:0000256" key="3">
    <source>
        <dbReference type="ARBA" id="ARBA00022603"/>
    </source>
</evidence>
<gene>
    <name evidence="10" type="ORF">F383_20007</name>
</gene>
<comment type="subcellular location">
    <subcellularLocation>
        <location evidence="1">Plastid</location>
    </subcellularLocation>
</comment>